<accession>Q2R736</accession>
<reference evidence="7" key="2">
    <citation type="journal article" date="2008" name="Nucleic Acids Res.">
        <title>The rice annotation project database (RAP-DB): 2008 update.</title>
        <authorList>
            <consortium name="The rice annotation project (RAP)"/>
        </authorList>
    </citation>
    <scope>GENOME REANNOTATION</scope>
    <source>
        <strain evidence="7">cv. Nipponbare</strain>
    </source>
</reference>
<sequence length="202" mass="21243">MSSSPILFFLLSPHLPSLHLSLALDAVGEHLEPVQVGSAGGCLAAAAGDGSARQVATPVSRLVESATTSTSGRSVASAAAVGDALVSELCMQSAKIDAVVRMECERMCVGLEQCQALVRSVSVAAARRLREKEVELDAARRRAAELEEQLRQATAESQAWCGLAHRTRPSRRASEPPSTTSSSAPSPPPNPRLSVTLMYRPS</sequence>
<keyword evidence="5" id="KW-0732">Signal</keyword>
<keyword evidence="2" id="KW-0863">Zinc-finger</keyword>
<feature type="chain" id="PRO_5024452957" evidence="5">
    <location>
        <begin position="24"/>
        <end position="202"/>
    </location>
</feature>
<protein>
    <submittedName>
        <fullName evidence="6">Uncharacterized protein</fullName>
    </submittedName>
</protein>
<evidence type="ECO:0000256" key="2">
    <source>
        <dbReference type="ARBA" id="ARBA00022771"/>
    </source>
</evidence>
<keyword evidence="3" id="KW-0862">Zinc</keyword>
<evidence type="ECO:0000313" key="6">
    <source>
        <dbReference type="EMBL" id="AAX92906.1"/>
    </source>
</evidence>
<dbReference type="Proteomes" id="UP000000763">
    <property type="component" value="Chromosome 11"/>
</dbReference>
<dbReference type="EMBL" id="AC133006">
    <property type="protein sequence ID" value="AAX92906.1"/>
    <property type="molecule type" value="Genomic_DNA"/>
</dbReference>
<organism evidence="6 7">
    <name type="scientific">Oryza sativa subsp. japonica</name>
    <name type="common">Rice</name>
    <dbReference type="NCBI Taxonomy" id="39947"/>
    <lineage>
        <taxon>Eukaryota</taxon>
        <taxon>Viridiplantae</taxon>
        <taxon>Streptophyta</taxon>
        <taxon>Embryophyta</taxon>
        <taxon>Tracheophyta</taxon>
        <taxon>Spermatophyta</taxon>
        <taxon>Magnoliopsida</taxon>
        <taxon>Liliopsida</taxon>
        <taxon>Poales</taxon>
        <taxon>Poaceae</taxon>
        <taxon>BOP clade</taxon>
        <taxon>Oryzoideae</taxon>
        <taxon>Oryzeae</taxon>
        <taxon>Oryzinae</taxon>
        <taxon>Oryza</taxon>
        <taxon>Oryza sativa</taxon>
    </lineage>
</organism>
<evidence type="ECO:0000256" key="1">
    <source>
        <dbReference type="ARBA" id="ARBA00022723"/>
    </source>
</evidence>
<gene>
    <name evidence="6" type="ordered locus">LOC_Os11g17940</name>
</gene>
<dbReference type="GO" id="GO:0008270">
    <property type="term" value="F:zinc ion binding"/>
    <property type="evidence" value="ECO:0007669"/>
    <property type="project" value="UniProtKB-KW"/>
</dbReference>
<evidence type="ECO:0000256" key="4">
    <source>
        <dbReference type="SAM" id="MobiDB-lite"/>
    </source>
</evidence>
<dbReference type="PANTHER" id="PTHR42647:SF68">
    <property type="entry name" value="OS11G0542100 PROTEIN"/>
    <property type="match status" value="1"/>
</dbReference>
<feature type="compositionally biased region" description="Low complexity" evidence="4">
    <location>
        <begin position="175"/>
        <end position="184"/>
    </location>
</feature>
<name>Q2R736_ORYSJ</name>
<feature type="region of interest" description="Disordered" evidence="4">
    <location>
        <begin position="155"/>
        <end position="202"/>
    </location>
</feature>
<reference evidence="7" key="1">
    <citation type="journal article" date="2005" name="Nature">
        <title>The map-based sequence of the rice genome.</title>
        <authorList>
            <consortium name="International rice genome sequencing project (IRGSP)"/>
            <person name="Matsumoto T."/>
            <person name="Wu J."/>
            <person name="Kanamori H."/>
            <person name="Katayose Y."/>
            <person name="Fujisawa M."/>
            <person name="Namiki N."/>
            <person name="Mizuno H."/>
            <person name="Yamamoto K."/>
            <person name="Antonio B.A."/>
            <person name="Baba T."/>
            <person name="Sakata K."/>
            <person name="Nagamura Y."/>
            <person name="Aoki H."/>
            <person name="Arikawa K."/>
            <person name="Arita K."/>
            <person name="Bito T."/>
            <person name="Chiden Y."/>
            <person name="Fujitsuka N."/>
            <person name="Fukunaka R."/>
            <person name="Hamada M."/>
            <person name="Harada C."/>
            <person name="Hayashi A."/>
            <person name="Hijishita S."/>
            <person name="Honda M."/>
            <person name="Hosokawa S."/>
            <person name="Ichikawa Y."/>
            <person name="Idonuma A."/>
            <person name="Iijima M."/>
            <person name="Ikeda M."/>
            <person name="Ikeno M."/>
            <person name="Ito K."/>
            <person name="Ito S."/>
            <person name="Ito T."/>
            <person name="Ito Y."/>
            <person name="Ito Y."/>
            <person name="Iwabuchi A."/>
            <person name="Kamiya K."/>
            <person name="Karasawa W."/>
            <person name="Kurita K."/>
            <person name="Katagiri S."/>
            <person name="Kikuta A."/>
            <person name="Kobayashi H."/>
            <person name="Kobayashi N."/>
            <person name="Machita K."/>
            <person name="Maehara T."/>
            <person name="Masukawa M."/>
            <person name="Mizubayashi T."/>
            <person name="Mukai Y."/>
            <person name="Nagasaki H."/>
            <person name="Nagata Y."/>
            <person name="Naito S."/>
            <person name="Nakashima M."/>
            <person name="Nakama Y."/>
            <person name="Nakamichi Y."/>
            <person name="Nakamura M."/>
            <person name="Meguro A."/>
            <person name="Negishi M."/>
            <person name="Ohta I."/>
            <person name="Ohta T."/>
            <person name="Okamoto M."/>
            <person name="Ono N."/>
            <person name="Saji S."/>
            <person name="Sakaguchi M."/>
            <person name="Sakai K."/>
            <person name="Shibata M."/>
            <person name="Shimokawa T."/>
            <person name="Song J."/>
            <person name="Takazaki Y."/>
            <person name="Terasawa K."/>
            <person name="Tsugane M."/>
            <person name="Tsuji K."/>
            <person name="Ueda S."/>
            <person name="Waki K."/>
            <person name="Yamagata H."/>
            <person name="Yamamoto M."/>
            <person name="Yamamoto S."/>
            <person name="Yamane H."/>
            <person name="Yoshiki S."/>
            <person name="Yoshihara R."/>
            <person name="Yukawa K."/>
            <person name="Zhong H."/>
            <person name="Yano M."/>
            <person name="Yuan Q."/>
            <person name="Ouyang S."/>
            <person name="Liu J."/>
            <person name="Jones K.M."/>
            <person name="Gansberger K."/>
            <person name="Moffat K."/>
            <person name="Hill J."/>
            <person name="Bera J."/>
            <person name="Fadrosh D."/>
            <person name="Jin S."/>
            <person name="Johri S."/>
            <person name="Kim M."/>
            <person name="Overton L."/>
            <person name="Reardon M."/>
            <person name="Tsitrin T."/>
            <person name="Vuong H."/>
            <person name="Weaver B."/>
            <person name="Ciecko A."/>
            <person name="Tallon L."/>
            <person name="Jackson J."/>
            <person name="Pai G."/>
            <person name="Aken S.V."/>
            <person name="Utterback T."/>
            <person name="Reidmuller S."/>
            <person name="Feldblyum T."/>
            <person name="Hsiao J."/>
            <person name="Zismann V."/>
            <person name="Iobst S."/>
            <person name="de Vazeille A.R."/>
            <person name="Buell C.R."/>
            <person name="Ying K."/>
            <person name="Li Y."/>
            <person name="Lu T."/>
            <person name="Huang Y."/>
            <person name="Zhao Q."/>
            <person name="Feng Q."/>
            <person name="Zhang L."/>
            <person name="Zhu J."/>
            <person name="Weng Q."/>
            <person name="Mu J."/>
            <person name="Lu Y."/>
            <person name="Fan D."/>
            <person name="Liu Y."/>
            <person name="Guan J."/>
            <person name="Zhang Y."/>
            <person name="Yu S."/>
            <person name="Liu X."/>
            <person name="Zhang Y."/>
            <person name="Hong G."/>
            <person name="Han B."/>
            <person name="Choisne N."/>
            <person name="Demange N."/>
            <person name="Orjeda G."/>
            <person name="Samain S."/>
            <person name="Cattolico L."/>
            <person name="Pelletier E."/>
            <person name="Couloux A."/>
            <person name="Segurens B."/>
            <person name="Wincker P."/>
            <person name="D'Hont A."/>
            <person name="Scarpelli C."/>
            <person name="Weissenbach J."/>
            <person name="Salanoubat M."/>
            <person name="Quetier F."/>
            <person name="Yu Y."/>
            <person name="Kim H.R."/>
            <person name="Rambo T."/>
            <person name="Currie J."/>
            <person name="Collura K."/>
            <person name="Luo M."/>
            <person name="Yang T."/>
            <person name="Ammiraju J.S.S."/>
            <person name="Engler F."/>
            <person name="Soderlund C."/>
            <person name="Wing R.A."/>
            <person name="Palmer L.E."/>
            <person name="de la Bastide M."/>
            <person name="Spiegel L."/>
            <person name="Nascimento L."/>
            <person name="Zutavern T."/>
            <person name="O'Shaughnessy A."/>
            <person name="Dike S."/>
            <person name="Dedhia N."/>
            <person name="Preston R."/>
            <person name="Balija V."/>
            <person name="McCombie W.R."/>
            <person name="Chow T."/>
            <person name="Chen H."/>
            <person name="Chung M."/>
            <person name="Chen C."/>
            <person name="Shaw J."/>
            <person name="Wu H."/>
            <person name="Hsiao K."/>
            <person name="Chao Y."/>
            <person name="Chu M."/>
            <person name="Cheng C."/>
            <person name="Hour A."/>
            <person name="Lee P."/>
            <person name="Lin S."/>
            <person name="Lin Y."/>
            <person name="Liou J."/>
            <person name="Liu S."/>
            <person name="Hsing Y."/>
            <person name="Raghuvanshi S."/>
            <person name="Mohanty A."/>
            <person name="Bharti A.K."/>
            <person name="Gaur A."/>
            <person name="Gupta V."/>
            <person name="Kumar D."/>
            <person name="Ravi V."/>
            <person name="Vij S."/>
            <person name="Kapur A."/>
            <person name="Khurana P."/>
            <person name="Khurana P."/>
            <person name="Khurana J.P."/>
            <person name="Tyagi A.K."/>
            <person name="Gaikwad K."/>
            <person name="Singh A."/>
            <person name="Dalal V."/>
            <person name="Srivastava S."/>
            <person name="Dixit A."/>
            <person name="Pal A.K."/>
            <person name="Ghazi I.A."/>
            <person name="Yadav M."/>
            <person name="Pandit A."/>
            <person name="Bhargava A."/>
            <person name="Sureshbabu K."/>
            <person name="Batra K."/>
            <person name="Sharma T.R."/>
            <person name="Mohapatra T."/>
            <person name="Singh N.K."/>
            <person name="Messing J."/>
            <person name="Nelson A.B."/>
            <person name="Fuks G."/>
            <person name="Kavchok S."/>
            <person name="Keizer G."/>
            <person name="Linton E."/>
            <person name="Llaca V."/>
            <person name="Song R."/>
            <person name="Tanyolac B."/>
            <person name="Young S."/>
            <person name="Ho-Il K."/>
            <person name="Hahn J.H."/>
            <person name="Sangsakoo G."/>
            <person name="Vanavichit A."/>
            <person name="de Mattos Luiz.A.T."/>
            <person name="Zimmer P.D."/>
            <person name="Malone G."/>
            <person name="Dellagostin O."/>
            <person name="de Oliveira A.C."/>
            <person name="Bevan M."/>
            <person name="Bancroft I."/>
            <person name="Minx P."/>
            <person name="Cordum H."/>
            <person name="Wilson R."/>
            <person name="Cheng Z."/>
            <person name="Jin W."/>
            <person name="Jiang J."/>
            <person name="Leong S.A."/>
            <person name="Iwama H."/>
            <person name="Gojobori T."/>
            <person name="Itoh T."/>
            <person name="Niimura Y."/>
            <person name="Fujii Y."/>
            <person name="Habara T."/>
            <person name="Sakai H."/>
            <person name="Sato Y."/>
            <person name="Wilson G."/>
            <person name="Kumar K."/>
            <person name="McCouch S."/>
            <person name="Juretic N."/>
            <person name="Hoen D."/>
            <person name="Wright S."/>
            <person name="Bruskiewich R."/>
            <person name="Bureau T."/>
            <person name="Miyao A."/>
            <person name="Hirochika H."/>
            <person name="Nishikawa T."/>
            <person name="Kadowaki K."/>
            <person name="Sugiura M."/>
            <person name="Burr B."/>
            <person name="Sasaki T."/>
        </authorList>
    </citation>
    <scope>NUCLEOTIDE SEQUENCE [LARGE SCALE GENOMIC DNA]</scope>
    <source>
        <strain evidence="7">cv. Nipponbare</strain>
    </source>
</reference>
<evidence type="ECO:0000313" key="7">
    <source>
        <dbReference type="Proteomes" id="UP000000763"/>
    </source>
</evidence>
<dbReference type="AlphaFoldDB" id="Q2R736"/>
<keyword evidence="1" id="KW-0479">Metal-binding</keyword>
<dbReference type="PANTHER" id="PTHR42647">
    <property type="entry name" value="SBP (S-RIBONUCLEASE BINDING PROTEIN) FAMILY PROTEIN"/>
    <property type="match status" value="1"/>
</dbReference>
<feature type="signal peptide" evidence="5">
    <location>
        <begin position="1"/>
        <end position="23"/>
    </location>
</feature>
<proteinExistence type="predicted"/>
<evidence type="ECO:0000256" key="5">
    <source>
        <dbReference type="SAM" id="SignalP"/>
    </source>
</evidence>
<evidence type="ECO:0000256" key="3">
    <source>
        <dbReference type="ARBA" id="ARBA00022833"/>
    </source>
</evidence>